<dbReference type="GO" id="GO:0003743">
    <property type="term" value="F:translation initiation factor activity"/>
    <property type="evidence" value="ECO:0007669"/>
    <property type="project" value="UniProtKB-KW"/>
</dbReference>
<evidence type="ECO:0000313" key="4">
    <source>
        <dbReference type="EMBL" id="GMH75237.1"/>
    </source>
</evidence>
<dbReference type="AlphaFoldDB" id="A0A9W7AN11"/>
<dbReference type="Proteomes" id="UP001162640">
    <property type="component" value="Unassembled WGS sequence"/>
</dbReference>
<dbReference type="PANTHER" id="PTHR13242:SF0">
    <property type="entry name" value="EUKARYOTIC TRANSLATION INITIATION FACTOR 3 SUBUNIT L"/>
    <property type="match status" value="1"/>
</dbReference>
<sequence length="502" mass="56540">MSSEPKDEIPSAVRDFVFDLHDACRRFQRPEEMKALYSGVFVELSAKHYTHKPWPSAEEMSSECESDELFLNFYSELTTRHLFNNLRPTLNDKINAWKTYSSLFDQMLTLKDDTKADAFHVLPEWAFELIHEYVYQFQGFCQFRTHLAQRTAEEKELLEANKDVWDVGTVMKHLHGLIGASGLKTDPTGASAHGQSLYMMGYFAALSLSRLECLLGDFHGSLDALSCMNINEKGELYWNIFAARVSLSYHAGVSYFALRRYRDAAKTFSDMCSAINKGVNSGYLKRLTGYEQFMKLNDKMLAFLAIISLIQPAIKIEDSLSKVTNQMFGDKLAKVEGGDEGFDEIFSFACPKFVSPVVPDYKSSEEPRNLSAIAYSKQVRQCVDDIKSTSNLVRLRSYLKLYTSIDVAKLATFCEIEESAMANRVLALKKTICAQLEHQRKQGPPLAGTVVDHGDVGFHMAGSTVNVDPVVRGSKKTHRFFLNNVGSAKELAADVLQIPDFV</sequence>
<keyword evidence="1" id="KW-0963">Cytoplasm</keyword>
<gene>
    <name evidence="4" type="ORF">TL16_g06693</name>
</gene>
<evidence type="ECO:0000256" key="2">
    <source>
        <dbReference type="ARBA" id="ARBA00022540"/>
    </source>
</evidence>
<dbReference type="EMBL" id="BLQM01000205">
    <property type="protein sequence ID" value="GMH75237.1"/>
    <property type="molecule type" value="Genomic_DNA"/>
</dbReference>
<name>A0A9W7AN11_9STRA</name>
<dbReference type="Pfam" id="PF10255">
    <property type="entry name" value="Paf67"/>
    <property type="match status" value="1"/>
</dbReference>
<accession>A0A9W7AN11</accession>
<dbReference type="HAMAP" id="MF_03011">
    <property type="entry name" value="eIF3l"/>
    <property type="match status" value="1"/>
</dbReference>
<feature type="non-terminal residue" evidence="4">
    <location>
        <position position="1"/>
    </location>
</feature>
<evidence type="ECO:0000256" key="3">
    <source>
        <dbReference type="ARBA" id="ARBA00022917"/>
    </source>
</evidence>
<keyword evidence="2" id="KW-0396">Initiation factor</keyword>
<organism evidence="4 5">
    <name type="scientific">Triparma laevis f. inornata</name>
    <dbReference type="NCBI Taxonomy" id="1714386"/>
    <lineage>
        <taxon>Eukaryota</taxon>
        <taxon>Sar</taxon>
        <taxon>Stramenopiles</taxon>
        <taxon>Ochrophyta</taxon>
        <taxon>Bolidophyceae</taxon>
        <taxon>Parmales</taxon>
        <taxon>Triparmaceae</taxon>
        <taxon>Triparma</taxon>
    </lineage>
</organism>
<comment type="caution">
    <text evidence="4">The sequence shown here is derived from an EMBL/GenBank/DDBJ whole genome shotgun (WGS) entry which is preliminary data.</text>
</comment>
<dbReference type="GO" id="GO:0005852">
    <property type="term" value="C:eukaryotic translation initiation factor 3 complex"/>
    <property type="evidence" value="ECO:0007669"/>
    <property type="project" value="InterPro"/>
</dbReference>
<dbReference type="InterPro" id="IPR019382">
    <property type="entry name" value="eIF3l"/>
</dbReference>
<reference evidence="5" key="1">
    <citation type="journal article" date="2023" name="Commun. Biol.">
        <title>Genome analysis of Parmales, the sister group of diatoms, reveals the evolutionary specialization of diatoms from phago-mixotrophs to photoautotrophs.</title>
        <authorList>
            <person name="Ban H."/>
            <person name="Sato S."/>
            <person name="Yoshikawa S."/>
            <person name="Yamada K."/>
            <person name="Nakamura Y."/>
            <person name="Ichinomiya M."/>
            <person name="Sato N."/>
            <person name="Blanc-Mathieu R."/>
            <person name="Endo H."/>
            <person name="Kuwata A."/>
            <person name="Ogata H."/>
        </authorList>
    </citation>
    <scope>NUCLEOTIDE SEQUENCE [LARGE SCALE GENOMIC DNA]</scope>
</reference>
<evidence type="ECO:0008006" key="6">
    <source>
        <dbReference type="Google" id="ProtNLM"/>
    </source>
</evidence>
<keyword evidence="3" id="KW-0648">Protein biosynthesis</keyword>
<evidence type="ECO:0000313" key="5">
    <source>
        <dbReference type="Proteomes" id="UP001162640"/>
    </source>
</evidence>
<dbReference type="PANTHER" id="PTHR13242">
    <property type="entry name" value="EUKARYOTIC TRANSLATION INITIATION FACTOR 3"/>
    <property type="match status" value="1"/>
</dbReference>
<protein>
    <recommendedName>
        <fullName evidence="6">EIF3l</fullName>
    </recommendedName>
</protein>
<proteinExistence type="inferred from homology"/>
<evidence type="ECO:0000256" key="1">
    <source>
        <dbReference type="ARBA" id="ARBA00022490"/>
    </source>
</evidence>
<feature type="non-terminal residue" evidence="4">
    <location>
        <position position="502"/>
    </location>
</feature>